<organism evidence="2 3">
    <name type="scientific">Verticillium longisporum</name>
    <name type="common">Verticillium dahliae var. longisporum</name>
    <dbReference type="NCBI Taxonomy" id="100787"/>
    <lineage>
        <taxon>Eukaryota</taxon>
        <taxon>Fungi</taxon>
        <taxon>Dikarya</taxon>
        <taxon>Ascomycota</taxon>
        <taxon>Pezizomycotina</taxon>
        <taxon>Sordariomycetes</taxon>
        <taxon>Hypocreomycetidae</taxon>
        <taxon>Glomerellales</taxon>
        <taxon>Plectosphaerellaceae</taxon>
        <taxon>Verticillium</taxon>
    </lineage>
</organism>
<protein>
    <recommendedName>
        <fullName evidence="1">PI3K/PI4K catalytic domain-containing protein</fullName>
    </recommendedName>
</protein>
<accession>A0A0G4LNL1</accession>
<dbReference type="PANTHER" id="PTHR11139">
    <property type="entry name" value="ATAXIA TELANGIECTASIA MUTATED ATM -RELATED"/>
    <property type="match status" value="1"/>
</dbReference>
<dbReference type="SMART" id="SM00146">
    <property type="entry name" value="PI3Kc"/>
    <property type="match status" value="1"/>
</dbReference>
<gene>
    <name evidence="2" type="ORF">BN1723_018073</name>
</gene>
<dbReference type="InterPro" id="IPR000403">
    <property type="entry name" value="PI3/4_kinase_cat_dom"/>
</dbReference>
<dbReference type="PROSITE" id="PS50290">
    <property type="entry name" value="PI3_4_KINASE_3"/>
    <property type="match status" value="1"/>
</dbReference>
<evidence type="ECO:0000259" key="1">
    <source>
        <dbReference type="PROSITE" id="PS50290"/>
    </source>
</evidence>
<dbReference type="InterPro" id="IPR036940">
    <property type="entry name" value="PI3/4_kinase_cat_sf"/>
</dbReference>
<dbReference type="AlphaFoldDB" id="A0A0G4LNL1"/>
<dbReference type="EMBL" id="CVQI01014769">
    <property type="protein sequence ID" value="CRK23509.1"/>
    <property type="molecule type" value="Genomic_DNA"/>
</dbReference>
<dbReference type="Proteomes" id="UP000045706">
    <property type="component" value="Unassembled WGS sequence"/>
</dbReference>
<feature type="non-terminal residue" evidence="2">
    <location>
        <position position="154"/>
    </location>
</feature>
<dbReference type="SUPFAM" id="SSF56112">
    <property type="entry name" value="Protein kinase-like (PK-like)"/>
    <property type="match status" value="1"/>
</dbReference>
<dbReference type="GO" id="GO:0004674">
    <property type="term" value="F:protein serine/threonine kinase activity"/>
    <property type="evidence" value="ECO:0007669"/>
    <property type="project" value="TreeGrafter"/>
</dbReference>
<name>A0A0G4LNL1_VERLO</name>
<evidence type="ECO:0000313" key="2">
    <source>
        <dbReference type="EMBL" id="CRK23509.1"/>
    </source>
</evidence>
<evidence type="ECO:0000313" key="3">
    <source>
        <dbReference type="Proteomes" id="UP000045706"/>
    </source>
</evidence>
<reference evidence="3" key="1">
    <citation type="submission" date="2015-05" db="EMBL/GenBank/DDBJ databases">
        <authorList>
            <person name="Fogelqvist Johan"/>
        </authorList>
    </citation>
    <scope>NUCLEOTIDE SEQUENCE [LARGE SCALE GENOMIC DNA]</scope>
</reference>
<dbReference type="GO" id="GO:0005694">
    <property type="term" value="C:chromosome"/>
    <property type="evidence" value="ECO:0007669"/>
    <property type="project" value="TreeGrafter"/>
</dbReference>
<dbReference type="GO" id="GO:0000723">
    <property type="term" value="P:telomere maintenance"/>
    <property type="evidence" value="ECO:0007669"/>
    <property type="project" value="TreeGrafter"/>
</dbReference>
<sequence length="154" mass="17878">MLLIKPKDDLRTDQRLMEFNAMINRSLKRDAESSRRQLYIRTYAVTPLNEECGIIEWVDGLKTLRDILLEQYKMRGTHPDYNAIKRMMKDAVTGTSNIHLFTEGVLGTFPPVLHHWFIEQFPHPAVWFAARLKYTRSCAVMSMVGTILGLGDRH</sequence>
<dbReference type="Gene3D" id="3.30.1010.10">
    <property type="entry name" value="Phosphatidylinositol 3-kinase Catalytic Subunit, Chain A, domain 4"/>
    <property type="match status" value="1"/>
</dbReference>
<proteinExistence type="predicted"/>
<feature type="domain" description="PI3K/PI4K catalytic" evidence="1">
    <location>
        <begin position="1"/>
        <end position="154"/>
    </location>
</feature>
<dbReference type="PANTHER" id="PTHR11139:SF125">
    <property type="entry name" value="SERINE_THREONINE-PROTEIN KINASE MEC1"/>
    <property type="match status" value="1"/>
</dbReference>
<dbReference type="GO" id="GO:0000077">
    <property type="term" value="P:DNA damage checkpoint signaling"/>
    <property type="evidence" value="ECO:0007669"/>
    <property type="project" value="TreeGrafter"/>
</dbReference>
<dbReference type="GO" id="GO:0005634">
    <property type="term" value="C:nucleus"/>
    <property type="evidence" value="ECO:0007669"/>
    <property type="project" value="TreeGrafter"/>
</dbReference>
<dbReference type="GO" id="GO:0006281">
    <property type="term" value="P:DNA repair"/>
    <property type="evidence" value="ECO:0007669"/>
    <property type="project" value="TreeGrafter"/>
</dbReference>
<dbReference type="InterPro" id="IPR050517">
    <property type="entry name" value="DDR_Repair_Kinase"/>
</dbReference>
<dbReference type="Gene3D" id="1.10.1070.11">
    <property type="entry name" value="Phosphatidylinositol 3-/4-kinase, catalytic domain"/>
    <property type="match status" value="1"/>
</dbReference>
<dbReference type="Pfam" id="PF00454">
    <property type="entry name" value="PI3_PI4_kinase"/>
    <property type="match status" value="1"/>
</dbReference>
<dbReference type="InterPro" id="IPR011009">
    <property type="entry name" value="Kinase-like_dom_sf"/>
</dbReference>